<sequence>MSKRSQRLVTFATAKNTSSSLNSTAEWVSEHSSHWQFPLLNEAQTSNNNYDDVLDIENMDFVCLNYNNQEENNDQSFNTSPVVVIEIPVLAGTSTANTSIETPNNI</sequence>
<evidence type="ECO:0000313" key="1">
    <source>
        <dbReference type="EMBL" id="CAI6346925.1"/>
    </source>
</evidence>
<evidence type="ECO:0000313" key="2">
    <source>
        <dbReference type="Proteomes" id="UP001160148"/>
    </source>
</evidence>
<gene>
    <name evidence="1" type="ORF">MEUPH1_LOCUS3775</name>
</gene>
<accession>A0AAV0VTM0</accession>
<dbReference type="Proteomes" id="UP001160148">
    <property type="component" value="Unassembled WGS sequence"/>
</dbReference>
<protein>
    <submittedName>
        <fullName evidence="1">Uncharacterized protein</fullName>
    </submittedName>
</protein>
<comment type="caution">
    <text evidence="1">The sequence shown here is derived from an EMBL/GenBank/DDBJ whole genome shotgun (WGS) entry which is preliminary data.</text>
</comment>
<reference evidence="1 2" key="1">
    <citation type="submission" date="2023-01" db="EMBL/GenBank/DDBJ databases">
        <authorList>
            <person name="Whitehead M."/>
        </authorList>
    </citation>
    <scope>NUCLEOTIDE SEQUENCE [LARGE SCALE GENOMIC DNA]</scope>
</reference>
<organism evidence="1 2">
    <name type="scientific">Macrosiphum euphorbiae</name>
    <name type="common">potato aphid</name>
    <dbReference type="NCBI Taxonomy" id="13131"/>
    <lineage>
        <taxon>Eukaryota</taxon>
        <taxon>Metazoa</taxon>
        <taxon>Ecdysozoa</taxon>
        <taxon>Arthropoda</taxon>
        <taxon>Hexapoda</taxon>
        <taxon>Insecta</taxon>
        <taxon>Pterygota</taxon>
        <taxon>Neoptera</taxon>
        <taxon>Paraneoptera</taxon>
        <taxon>Hemiptera</taxon>
        <taxon>Sternorrhyncha</taxon>
        <taxon>Aphidomorpha</taxon>
        <taxon>Aphidoidea</taxon>
        <taxon>Aphididae</taxon>
        <taxon>Macrosiphini</taxon>
        <taxon>Macrosiphum</taxon>
    </lineage>
</organism>
<name>A0AAV0VTM0_9HEMI</name>
<dbReference type="AlphaFoldDB" id="A0AAV0VTM0"/>
<proteinExistence type="predicted"/>
<dbReference type="EMBL" id="CARXXK010000001">
    <property type="protein sequence ID" value="CAI6346925.1"/>
    <property type="molecule type" value="Genomic_DNA"/>
</dbReference>
<keyword evidence="2" id="KW-1185">Reference proteome</keyword>